<dbReference type="InterPro" id="IPR036962">
    <property type="entry name" value="Glyco_hydro_3_N_sf"/>
</dbReference>
<dbReference type="PANTHER" id="PTHR30620">
    <property type="entry name" value="PERIPLASMIC BETA-GLUCOSIDASE-RELATED"/>
    <property type="match status" value="1"/>
</dbReference>
<dbReference type="InterPro" id="IPR026891">
    <property type="entry name" value="Fn3-like"/>
</dbReference>
<dbReference type="Gene3D" id="3.40.50.1700">
    <property type="entry name" value="Glycoside hydrolase family 3 C-terminal domain"/>
    <property type="match status" value="1"/>
</dbReference>
<dbReference type="Proteomes" id="UP000186685">
    <property type="component" value="Unassembled WGS sequence"/>
</dbReference>
<evidence type="ECO:0000256" key="3">
    <source>
        <dbReference type="ARBA" id="ARBA00012744"/>
    </source>
</evidence>
<dbReference type="Pfam" id="PF01915">
    <property type="entry name" value="Glyco_hydro_3_C"/>
    <property type="match status" value="1"/>
</dbReference>
<dbReference type="PRINTS" id="PR00133">
    <property type="entry name" value="GLHYDRLASE3"/>
</dbReference>
<sequence>MKNISKFAVVFMLCTGALLQTGCQQHTASPAIPSDPQIEESIKQWLDKMTLEEKIGQMCQITIDVVTDFDASRKNGFTLDKAKLDTVIGKYKVGSLLNVPLSVAQTKEKWAEAIRQIQEVSMKEIGIPCIYGVDQIHGTTYTLDGTMFPQGVNMAATFNRDLVKRSAEISAYETKACNIPWNFAPVVDLGRDPRWSRMWENYGEDCYVNAEMGKATVSGFQGEDPNHIGKNNVAACMKHYMGYGVPVSGKDRTPSSISRSDMREKHFTPYLEAVRHGALSVMVNSGVDNGMPFHANQEFLTQWLKEDLNWDGLIVTDWADINNLCTRDHIAATKKEAIKIAINAGIDMSMVPYEVSFCDYLKELVEEGEVPMSRIDDAVSRVLRLKYRLGLFEHPYWDVKEYDKFGSKEFAEVALQAAEESEVLVKNEDSLLPLAKGKRILLTGPNANSMRCLNGGWSYSWQGHRADECAQAYNTIYESLCNKYGKENIIYEPGVTYAPYKNDNWWEENTPEIGKAVAAASRADVIVACVGENSYCETPGNLTDLNLSSNQQELVKALAKTGKPIVLILNQGRPRLIKDIEPLAKAIVNVMLPGNYGGDALANLLAGDSNFSGKMPFTYPKHINALATYDYKPCEDIGQMGGNYNYDSVMDIQWPFGFGLSYTTYKYANLKLDKTTFNADDELTFTVDVTNTGKMAGKESVLLFSKDLVASSTPDNIRLRNFDKITLQPGETKTVTLKLKGSDMAFVDYDGKWRLEEGDFKFKCGDLWIDAKCSNTKIWETPNK</sequence>
<dbReference type="InterPro" id="IPR036881">
    <property type="entry name" value="Glyco_hydro_3_C_sf"/>
</dbReference>
<comment type="similarity">
    <text evidence="2">Belongs to the glycosyl hydrolase 3 family.</text>
</comment>
<proteinExistence type="inferred from homology"/>
<evidence type="ECO:0000256" key="5">
    <source>
        <dbReference type="ARBA" id="ARBA00022801"/>
    </source>
</evidence>
<keyword evidence="4" id="KW-0732">Signal</keyword>
<evidence type="ECO:0000256" key="6">
    <source>
        <dbReference type="ARBA" id="ARBA00023295"/>
    </source>
</evidence>
<dbReference type="EC" id="3.2.1.21" evidence="3"/>
<dbReference type="InterPro" id="IPR002772">
    <property type="entry name" value="Glyco_hydro_3_C"/>
</dbReference>
<dbReference type="InterPro" id="IPR051915">
    <property type="entry name" value="Cellulose_Degrad_GH3"/>
</dbReference>
<dbReference type="SUPFAM" id="SSF52279">
    <property type="entry name" value="Beta-D-glucan exohydrolase, C-terminal domain"/>
    <property type="match status" value="1"/>
</dbReference>
<name>A0A854C1Q4_9BACT</name>
<dbReference type="Gene3D" id="2.60.40.10">
    <property type="entry name" value="Immunoglobulins"/>
    <property type="match status" value="1"/>
</dbReference>
<evidence type="ECO:0000259" key="7">
    <source>
        <dbReference type="SMART" id="SM01217"/>
    </source>
</evidence>
<dbReference type="FunFam" id="3.20.20.300:FF:000007">
    <property type="entry name" value="Lysosomal beta glucosidase"/>
    <property type="match status" value="1"/>
</dbReference>
<dbReference type="SUPFAM" id="SSF51445">
    <property type="entry name" value="(Trans)glycosidases"/>
    <property type="match status" value="1"/>
</dbReference>
<dbReference type="InterPro" id="IPR017853">
    <property type="entry name" value="GH"/>
</dbReference>
<feature type="domain" description="Fibronectin type III-like" evidence="7">
    <location>
        <begin position="699"/>
        <end position="768"/>
    </location>
</feature>
<evidence type="ECO:0000313" key="8">
    <source>
        <dbReference type="EMBL" id="OKZ11123.1"/>
    </source>
</evidence>
<dbReference type="Pfam" id="PF14310">
    <property type="entry name" value="Fn3-like"/>
    <property type="match status" value="1"/>
</dbReference>
<keyword evidence="5" id="KW-0378">Hydrolase</keyword>
<comment type="catalytic activity">
    <reaction evidence="1">
        <text>Hydrolysis of terminal, non-reducing beta-D-glucosyl residues with release of beta-D-glucose.</text>
        <dbReference type="EC" id="3.2.1.21"/>
    </reaction>
</comment>
<dbReference type="GO" id="GO:0008422">
    <property type="term" value="F:beta-glucosidase activity"/>
    <property type="evidence" value="ECO:0007669"/>
    <property type="project" value="UniProtKB-EC"/>
</dbReference>
<protein>
    <recommendedName>
        <fullName evidence="3">beta-glucosidase</fullName>
        <ecNumber evidence="3">3.2.1.21</ecNumber>
    </recommendedName>
</protein>
<dbReference type="InterPro" id="IPR001764">
    <property type="entry name" value="Glyco_hydro_3_N"/>
</dbReference>
<dbReference type="GO" id="GO:0009251">
    <property type="term" value="P:glucan catabolic process"/>
    <property type="evidence" value="ECO:0007669"/>
    <property type="project" value="TreeGrafter"/>
</dbReference>
<reference evidence="8 9" key="1">
    <citation type="journal article" date="2016" name="Nat. Biotechnol.">
        <title>Measurement of bacterial replication rates in microbial communities.</title>
        <authorList>
            <person name="Brown C.T."/>
            <person name="Olm M.R."/>
            <person name="Thomas B.C."/>
            <person name="Banfield J.F."/>
        </authorList>
    </citation>
    <scope>NUCLEOTIDE SEQUENCE [LARGE SCALE GENOMIC DNA]</scope>
    <source>
        <strain evidence="8">45_130</strain>
    </source>
</reference>
<evidence type="ECO:0000256" key="4">
    <source>
        <dbReference type="ARBA" id="ARBA00022729"/>
    </source>
</evidence>
<gene>
    <name evidence="8" type="ORF">BHV76_04890</name>
</gene>
<dbReference type="EMBL" id="MNQR01000016">
    <property type="protein sequence ID" value="OKZ11123.1"/>
    <property type="molecule type" value="Genomic_DNA"/>
</dbReference>
<dbReference type="InterPro" id="IPR013783">
    <property type="entry name" value="Ig-like_fold"/>
</dbReference>
<evidence type="ECO:0000256" key="1">
    <source>
        <dbReference type="ARBA" id="ARBA00000448"/>
    </source>
</evidence>
<organism evidence="8 9">
    <name type="scientific">Phocaeicola plebeius</name>
    <dbReference type="NCBI Taxonomy" id="310297"/>
    <lineage>
        <taxon>Bacteria</taxon>
        <taxon>Pseudomonadati</taxon>
        <taxon>Bacteroidota</taxon>
        <taxon>Bacteroidia</taxon>
        <taxon>Bacteroidales</taxon>
        <taxon>Bacteroidaceae</taxon>
        <taxon>Phocaeicola</taxon>
    </lineage>
</organism>
<accession>A0A854C1Q4</accession>
<keyword evidence="6" id="KW-0326">Glycosidase</keyword>
<evidence type="ECO:0000256" key="2">
    <source>
        <dbReference type="ARBA" id="ARBA00005336"/>
    </source>
</evidence>
<comment type="caution">
    <text evidence="8">The sequence shown here is derived from an EMBL/GenBank/DDBJ whole genome shotgun (WGS) entry which is preliminary data.</text>
</comment>
<evidence type="ECO:0000313" key="9">
    <source>
        <dbReference type="Proteomes" id="UP000186685"/>
    </source>
</evidence>
<dbReference type="AlphaFoldDB" id="A0A854C1Q4"/>
<dbReference type="Gene3D" id="3.20.20.300">
    <property type="entry name" value="Glycoside hydrolase, family 3, N-terminal domain"/>
    <property type="match status" value="1"/>
</dbReference>
<dbReference type="PANTHER" id="PTHR30620:SF16">
    <property type="entry name" value="LYSOSOMAL BETA GLUCOSIDASE"/>
    <property type="match status" value="1"/>
</dbReference>
<dbReference type="SMART" id="SM01217">
    <property type="entry name" value="Fn3_like"/>
    <property type="match status" value="1"/>
</dbReference>
<dbReference type="Pfam" id="PF00933">
    <property type="entry name" value="Glyco_hydro_3"/>
    <property type="match status" value="1"/>
</dbReference>